<dbReference type="InterPro" id="IPR045218">
    <property type="entry name" value="DA1-like"/>
</dbReference>
<dbReference type="PANTHER" id="PTHR24209:SF7">
    <property type="entry name" value="PROTEIN DA1-RELATED 2"/>
    <property type="match status" value="1"/>
</dbReference>
<dbReference type="PANTHER" id="PTHR24209">
    <property type="entry name" value="PROTEIN DA1-RELATED 2"/>
    <property type="match status" value="1"/>
</dbReference>
<feature type="region of interest" description="Disordered" evidence="1">
    <location>
        <begin position="98"/>
        <end position="153"/>
    </location>
</feature>
<feature type="compositionally biased region" description="Basic and acidic residues" evidence="1">
    <location>
        <begin position="98"/>
        <end position="129"/>
    </location>
</feature>
<dbReference type="EMBL" id="JADXDR010000056">
    <property type="protein sequence ID" value="KAI7842115.1"/>
    <property type="molecule type" value="Genomic_DNA"/>
</dbReference>
<proteinExistence type="predicted"/>
<comment type="caution">
    <text evidence="3">The sequence shown here is derived from an EMBL/GenBank/DDBJ whole genome shotgun (WGS) entry which is preliminary data.</text>
</comment>
<evidence type="ECO:0000313" key="4">
    <source>
        <dbReference type="Proteomes" id="UP001205105"/>
    </source>
</evidence>
<dbReference type="AlphaFoldDB" id="A0AAD5DU38"/>
<keyword evidence="4" id="KW-1185">Reference proteome</keyword>
<evidence type="ECO:0000256" key="1">
    <source>
        <dbReference type="SAM" id="MobiDB-lite"/>
    </source>
</evidence>
<evidence type="ECO:0000259" key="2">
    <source>
        <dbReference type="Pfam" id="PF12315"/>
    </source>
</evidence>
<dbReference type="Pfam" id="PF12315">
    <property type="entry name" value="DA1-like"/>
    <property type="match status" value="1"/>
</dbReference>
<dbReference type="InterPro" id="IPR022087">
    <property type="entry name" value="DA1-like_dom"/>
</dbReference>
<protein>
    <recommendedName>
        <fullName evidence="2">Protein DA1-like domain-containing protein</fullName>
    </recommendedName>
</protein>
<feature type="region of interest" description="Disordered" evidence="1">
    <location>
        <begin position="1"/>
        <end position="82"/>
    </location>
</feature>
<name>A0AAD5DU38_9CHLO</name>
<evidence type="ECO:0000313" key="3">
    <source>
        <dbReference type="EMBL" id="KAI7842115.1"/>
    </source>
</evidence>
<sequence>MGSFVSSLAGREPQLDQEAQERQRQRQRREAERAAERHAQVERQRREDARAVERQAQLERQRQKAEGAAERQEIQARQRREEERQEILARRRREAERQARLQQERRQEQERRAQRDLKRQLESYKADQKQKKKLKTGGAAGQAQPPQGPALPRPAFRGLRLESGRYACRDCAATAVLDTEAAQPVYTNVVRFFKQMRVALPKQPPLYAVSAGTMRHEAAKEDSGGRLSGPVSHVNGLCLSTETHTVQIITRQERTRSGSSFVTVRRERAGPVHCSVTGMLVMAGMPALLAGAIIAHECMHAYLRLTGVRSRQLTMHDEEGLCELMAVLYLKHEQSKGFISSHEGRLCTYLLHSIKNNPDPVYGSGYREAARSYQSYRRLDTLVNFVRSKRRLP</sequence>
<organism evidence="3 4">
    <name type="scientific">Chlorella ohadii</name>
    <dbReference type="NCBI Taxonomy" id="2649997"/>
    <lineage>
        <taxon>Eukaryota</taxon>
        <taxon>Viridiplantae</taxon>
        <taxon>Chlorophyta</taxon>
        <taxon>core chlorophytes</taxon>
        <taxon>Trebouxiophyceae</taxon>
        <taxon>Chlorellales</taxon>
        <taxon>Chlorellaceae</taxon>
        <taxon>Chlorella clade</taxon>
        <taxon>Chlorella</taxon>
    </lineage>
</organism>
<accession>A0AAD5DU38</accession>
<dbReference type="Proteomes" id="UP001205105">
    <property type="component" value="Unassembled WGS sequence"/>
</dbReference>
<gene>
    <name evidence="3" type="ORF">COHA_004308</name>
</gene>
<reference evidence="3" key="1">
    <citation type="submission" date="2020-11" db="EMBL/GenBank/DDBJ databases">
        <title>Chlorella ohadii genome sequencing and assembly.</title>
        <authorList>
            <person name="Murik O."/>
            <person name="Treves H."/>
            <person name="Kedem I."/>
            <person name="Shotland Y."/>
            <person name="Kaplan A."/>
        </authorList>
    </citation>
    <scope>NUCLEOTIDE SEQUENCE</scope>
    <source>
        <strain evidence="3">1</strain>
    </source>
</reference>
<feature type="compositionally biased region" description="Basic and acidic residues" evidence="1">
    <location>
        <begin position="19"/>
        <end position="82"/>
    </location>
</feature>
<dbReference type="GO" id="GO:0043130">
    <property type="term" value="F:ubiquitin binding"/>
    <property type="evidence" value="ECO:0007669"/>
    <property type="project" value="TreeGrafter"/>
</dbReference>
<feature type="domain" description="Protein DA1-like" evidence="2">
    <location>
        <begin position="197"/>
        <end position="336"/>
    </location>
</feature>